<proteinExistence type="predicted"/>
<sequence>MGTGLAFRTLIDLFNKSLLRTELAAKQYLEIVRTERQEALTFGQLKTRVQDFALWLIQAGNIRIKDKIAILGKNRVDWDVTLWGIILAGAV</sequence>
<gene>
    <name evidence="2" type="ORF">S01H1_06025</name>
</gene>
<dbReference type="Gene3D" id="3.40.50.12780">
    <property type="entry name" value="N-terminal domain of ligase-like"/>
    <property type="match status" value="1"/>
</dbReference>
<dbReference type="Pfam" id="PF00501">
    <property type="entry name" value="AMP-binding"/>
    <property type="match status" value="1"/>
</dbReference>
<protein>
    <recommendedName>
        <fullName evidence="1">AMP-dependent synthetase/ligase domain-containing protein</fullName>
    </recommendedName>
</protein>
<name>X0SQ42_9ZZZZ</name>
<evidence type="ECO:0000313" key="2">
    <source>
        <dbReference type="EMBL" id="GAF77982.1"/>
    </source>
</evidence>
<feature type="domain" description="AMP-dependent synthetase/ligase" evidence="1">
    <location>
        <begin position="33"/>
        <end position="91"/>
    </location>
</feature>
<organism evidence="2">
    <name type="scientific">marine sediment metagenome</name>
    <dbReference type="NCBI Taxonomy" id="412755"/>
    <lineage>
        <taxon>unclassified sequences</taxon>
        <taxon>metagenomes</taxon>
        <taxon>ecological metagenomes</taxon>
    </lineage>
</organism>
<feature type="non-terminal residue" evidence="2">
    <location>
        <position position="91"/>
    </location>
</feature>
<dbReference type="AlphaFoldDB" id="X0SQ42"/>
<dbReference type="SUPFAM" id="SSF56801">
    <property type="entry name" value="Acetyl-CoA synthetase-like"/>
    <property type="match status" value="1"/>
</dbReference>
<reference evidence="2" key="1">
    <citation type="journal article" date="2014" name="Front. Microbiol.">
        <title>High frequency of phylogenetically diverse reductive dehalogenase-homologous genes in deep subseafloor sedimentary metagenomes.</title>
        <authorList>
            <person name="Kawai M."/>
            <person name="Futagami T."/>
            <person name="Toyoda A."/>
            <person name="Takaki Y."/>
            <person name="Nishi S."/>
            <person name="Hori S."/>
            <person name="Arai W."/>
            <person name="Tsubouchi T."/>
            <person name="Morono Y."/>
            <person name="Uchiyama I."/>
            <person name="Ito T."/>
            <person name="Fujiyama A."/>
            <person name="Inagaki F."/>
            <person name="Takami H."/>
        </authorList>
    </citation>
    <scope>NUCLEOTIDE SEQUENCE</scope>
    <source>
        <strain evidence="2">Expedition CK06-06</strain>
    </source>
</reference>
<dbReference type="InterPro" id="IPR042099">
    <property type="entry name" value="ANL_N_sf"/>
</dbReference>
<comment type="caution">
    <text evidence="2">The sequence shown here is derived from an EMBL/GenBank/DDBJ whole genome shotgun (WGS) entry which is preliminary data.</text>
</comment>
<dbReference type="InterPro" id="IPR000873">
    <property type="entry name" value="AMP-dep_synth/lig_dom"/>
</dbReference>
<evidence type="ECO:0000259" key="1">
    <source>
        <dbReference type="Pfam" id="PF00501"/>
    </source>
</evidence>
<dbReference type="EMBL" id="BARS01003126">
    <property type="protein sequence ID" value="GAF77982.1"/>
    <property type="molecule type" value="Genomic_DNA"/>
</dbReference>
<accession>X0SQ42</accession>